<dbReference type="GO" id="GO:0004673">
    <property type="term" value="F:protein histidine kinase activity"/>
    <property type="evidence" value="ECO:0007669"/>
    <property type="project" value="UniProtKB-EC"/>
</dbReference>
<feature type="compositionally biased region" description="Polar residues" evidence="12">
    <location>
        <begin position="1032"/>
        <end position="1048"/>
    </location>
</feature>
<feature type="compositionally biased region" description="Low complexity" evidence="12">
    <location>
        <begin position="993"/>
        <end position="1003"/>
    </location>
</feature>
<feature type="transmembrane region" description="Helical" evidence="13">
    <location>
        <begin position="29"/>
        <end position="50"/>
    </location>
</feature>
<evidence type="ECO:0000256" key="4">
    <source>
        <dbReference type="ARBA" id="ARBA00022553"/>
    </source>
</evidence>
<evidence type="ECO:0000259" key="15">
    <source>
        <dbReference type="SMART" id="SM00387"/>
    </source>
</evidence>
<dbReference type="GO" id="GO:0016020">
    <property type="term" value="C:membrane"/>
    <property type="evidence" value="ECO:0007669"/>
    <property type="project" value="UniProtKB-SubCell"/>
</dbReference>
<keyword evidence="10 13" id="KW-1133">Transmembrane helix</keyword>
<dbReference type="Proteomes" id="UP000323454">
    <property type="component" value="Unassembled WGS sequence"/>
</dbReference>
<dbReference type="Pfam" id="PF08376">
    <property type="entry name" value="NIT"/>
    <property type="match status" value="1"/>
</dbReference>
<evidence type="ECO:0000256" key="10">
    <source>
        <dbReference type="ARBA" id="ARBA00022989"/>
    </source>
</evidence>
<keyword evidence="6 13" id="KW-0812">Transmembrane</keyword>
<dbReference type="InterPro" id="IPR003594">
    <property type="entry name" value="HATPase_dom"/>
</dbReference>
<dbReference type="Gene3D" id="6.10.340.10">
    <property type="match status" value="1"/>
</dbReference>
<dbReference type="PANTHER" id="PTHR44936:SF9">
    <property type="entry name" value="SENSOR PROTEIN CREC"/>
    <property type="match status" value="1"/>
</dbReference>
<evidence type="ECO:0000259" key="14">
    <source>
        <dbReference type="SMART" id="SM00304"/>
    </source>
</evidence>
<comment type="subcellular location">
    <subcellularLocation>
        <location evidence="2">Membrane</location>
    </subcellularLocation>
</comment>
<dbReference type="EMBL" id="VUOB01000104">
    <property type="protein sequence ID" value="KAA2248737.1"/>
    <property type="molecule type" value="Genomic_DNA"/>
</dbReference>
<reference evidence="16 17" key="1">
    <citation type="submission" date="2019-09" db="EMBL/GenBank/DDBJ databases">
        <title>Goodfellowia gen. nov., a new genus of the Pseudonocardineae related to Actinoalloteichus, containing Goodfellowia coeruleoviolacea gen. nov., comb. nov. gen. nov., comb. nov.</title>
        <authorList>
            <person name="Labeda D."/>
        </authorList>
    </citation>
    <scope>NUCLEOTIDE SEQUENCE [LARGE SCALE GENOMIC DNA]</scope>
    <source>
        <strain evidence="16 17">AN110305</strain>
    </source>
</reference>
<reference evidence="16 17" key="2">
    <citation type="submission" date="2019-09" db="EMBL/GenBank/DDBJ databases">
        <authorList>
            <person name="Jin C."/>
        </authorList>
    </citation>
    <scope>NUCLEOTIDE SEQUENCE [LARGE SCALE GENOMIC DNA]</scope>
    <source>
        <strain evidence="16 17">AN110305</strain>
    </source>
</reference>
<keyword evidence="4" id="KW-0597">Phosphoprotein</keyword>
<feature type="domain" description="Histidine kinase/HSP90-like ATPase" evidence="15">
    <location>
        <begin position="541"/>
        <end position="653"/>
    </location>
</feature>
<dbReference type="OrthoDB" id="3502710at2"/>
<evidence type="ECO:0000256" key="11">
    <source>
        <dbReference type="ARBA" id="ARBA00023012"/>
    </source>
</evidence>
<feature type="region of interest" description="Disordered" evidence="12">
    <location>
        <begin position="944"/>
        <end position="1172"/>
    </location>
</feature>
<evidence type="ECO:0000256" key="5">
    <source>
        <dbReference type="ARBA" id="ARBA00022679"/>
    </source>
</evidence>
<dbReference type="Gene3D" id="3.30.565.10">
    <property type="entry name" value="Histidine kinase-like ATPase, C-terminal domain"/>
    <property type="match status" value="1"/>
</dbReference>
<name>A0A5B2WEN1_9PSEU</name>
<keyword evidence="8" id="KW-0418">Kinase</keyword>
<protein>
    <recommendedName>
        <fullName evidence="3">histidine kinase</fullName>
        <ecNumber evidence="3">2.7.13.3</ecNumber>
    </recommendedName>
</protein>
<dbReference type="PANTHER" id="PTHR44936">
    <property type="entry name" value="SENSOR PROTEIN CREC"/>
    <property type="match status" value="1"/>
</dbReference>
<evidence type="ECO:0000256" key="12">
    <source>
        <dbReference type="SAM" id="MobiDB-lite"/>
    </source>
</evidence>
<evidence type="ECO:0000256" key="8">
    <source>
        <dbReference type="ARBA" id="ARBA00022777"/>
    </source>
</evidence>
<evidence type="ECO:0000313" key="17">
    <source>
        <dbReference type="Proteomes" id="UP000323454"/>
    </source>
</evidence>
<evidence type="ECO:0000256" key="7">
    <source>
        <dbReference type="ARBA" id="ARBA00022741"/>
    </source>
</evidence>
<dbReference type="AlphaFoldDB" id="A0A5B2WEN1"/>
<evidence type="ECO:0000256" key="9">
    <source>
        <dbReference type="ARBA" id="ARBA00022840"/>
    </source>
</evidence>
<dbReference type="SMART" id="SM00387">
    <property type="entry name" value="HATPase_c"/>
    <property type="match status" value="1"/>
</dbReference>
<feature type="transmembrane region" description="Helical" evidence="13">
    <location>
        <begin position="340"/>
        <end position="364"/>
    </location>
</feature>
<evidence type="ECO:0000256" key="6">
    <source>
        <dbReference type="ARBA" id="ARBA00022692"/>
    </source>
</evidence>
<dbReference type="InterPro" id="IPR036890">
    <property type="entry name" value="HATPase_C_sf"/>
</dbReference>
<evidence type="ECO:0000256" key="1">
    <source>
        <dbReference type="ARBA" id="ARBA00000085"/>
    </source>
</evidence>
<proteinExistence type="predicted"/>
<dbReference type="GO" id="GO:0005524">
    <property type="term" value="F:ATP binding"/>
    <property type="evidence" value="ECO:0007669"/>
    <property type="project" value="UniProtKB-KW"/>
</dbReference>
<dbReference type="EC" id="2.7.13.3" evidence="3"/>
<dbReference type="RefSeq" id="WP_149855067.1">
    <property type="nucleotide sequence ID" value="NZ_VUOB01000104.1"/>
</dbReference>
<gene>
    <name evidence="16" type="ORF">F0L68_39600</name>
</gene>
<keyword evidence="7" id="KW-0547">Nucleotide-binding</keyword>
<evidence type="ECO:0000313" key="16">
    <source>
        <dbReference type="EMBL" id="KAA2248737.1"/>
    </source>
</evidence>
<dbReference type="InterPro" id="IPR003660">
    <property type="entry name" value="HAMP_dom"/>
</dbReference>
<evidence type="ECO:0000256" key="13">
    <source>
        <dbReference type="SAM" id="Phobius"/>
    </source>
</evidence>
<dbReference type="InterPro" id="IPR013587">
    <property type="entry name" value="Nitrate/nitrite_sensing"/>
</dbReference>
<evidence type="ECO:0000256" key="2">
    <source>
        <dbReference type="ARBA" id="ARBA00004370"/>
    </source>
</evidence>
<keyword evidence="11" id="KW-0902">Two-component regulatory system</keyword>
<feature type="compositionally biased region" description="Low complexity" evidence="12">
    <location>
        <begin position="944"/>
        <end position="964"/>
    </location>
</feature>
<feature type="compositionally biased region" description="Low complexity" evidence="12">
    <location>
        <begin position="1067"/>
        <end position="1076"/>
    </location>
</feature>
<feature type="domain" description="HAMP" evidence="14">
    <location>
        <begin position="361"/>
        <end position="429"/>
    </location>
</feature>
<dbReference type="Pfam" id="PF02518">
    <property type="entry name" value="HATPase_c"/>
    <property type="match status" value="1"/>
</dbReference>
<keyword evidence="17" id="KW-1185">Reference proteome</keyword>
<accession>A0A5B2WEN1</accession>
<feature type="compositionally biased region" description="Pro residues" evidence="12">
    <location>
        <begin position="1077"/>
        <end position="1092"/>
    </location>
</feature>
<keyword evidence="5" id="KW-0808">Transferase</keyword>
<organism evidence="16 17">
    <name type="scientific">Solihabitans fulvus</name>
    <dbReference type="NCBI Taxonomy" id="1892852"/>
    <lineage>
        <taxon>Bacteria</taxon>
        <taxon>Bacillati</taxon>
        <taxon>Actinomycetota</taxon>
        <taxon>Actinomycetes</taxon>
        <taxon>Pseudonocardiales</taxon>
        <taxon>Pseudonocardiaceae</taxon>
        <taxon>Solihabitans</taxon>
    </lineage>
</organism>
<comment type="catalytic activity">
    <reaction evidence="1">
        <text>ATP + protein L-histidine = ADP + protein N-phospho-L-histidine.</text>
        <dbReference type="EC" id="2.7.13.3"/>
    </reaction>
</comment>
<dbReference type="InterPro" id="IPR050980">
    <property type="entry name" value="2C_sensor_his_kinase"/>
</dbReference>
<sequence>MERAVPDVVQDGGRRPSWRSVTDWRNWRLPIKLAAVLVVPVAVAMVASVGQIRADIDRSNTYSTMQQLAKLRGYLIPVTTALQQERTVAVLRADNGGVDLASFKQRVGAVDARAGAVQRFVDKAGSLGETAGTRWQDYNKRLADLDQVRKHIVDGSGDVPTELAGYNAAIKSLLDFDQSLASQFSDPQLVGQALALYEIEAAKEQISQEQAIVLAGINRGKLLNTELRSLAEADIRLQDKLTDFQAAATASQVHDYEQAVSGPAVESRKRLVQTALAQPDSPDQSQNKVRPPVLQIVQADWTNASEGTIALMAKVSTALSDHLNTAVADLQDTTSNQAGIASVVLLAMLLLAAAIGWVVGRYLLRSLSTLRRTALDVAQHQLPAAVASIREGGSPDETIAPVPVHTTEEFGELARAFDAVHGQAIRSAVEQAGLRGNMRNIFVNLSRRSQGLVERQLKLMEQLERDEESPEQLANLFKLDHLATRMRRNNENLMVLSGSELARRFTKPVALGDVLRAAASEIEQYQRVIVQSVPTVQIVGYAAGDLVRLIAELLDNAAAFSPPGTQVLLAASGRADGGMQIEVLDEGIGMSDDELVEANGRVTADGSEEVPTSRQMGLYVVGRLAGRHSISVRLAVSQQGEGLRALVLVPGELVRSQGGAQFDPPTLTAAPVGGDGASATALLPVASADTMVDIGSVLQPAEVVDDRAPVAGGMFAPVTPVEQEAAPADEDWASFNGGSVDHVPRHEEYPPRYEEYAPRYEEYAPRHEESEAPRPSMFEDTTTSGWFAGKPADDEAEVPVEAGEWLEPSPRLAGWAPTPDEAADFSAVDETESDDDDLFGWFGDLDLDELHDLPDVAAGVGARGESSSAIAGPLAGEAFSSAANAGVPAGAANGGYDGGAYSTAANAGVRSGASPHDSRAAAAFSSTAQPAARAEFGAGAAFQSVSRAPAQPSPAQQPVARQASTQHEPTQPGALPKRQPKSPGPQGPGQQGPGPQQGLAQPSPAQPSPAQPAVGPAGLPVRVPRAVAPRESQASAGQHATGGSSFFTPNVPVEDASSLPVRRAREVPAAAPAPVSAAPPRPAPTLSPPTDPAPAAQTEAGLPKRQPKAHLTPQLAGRPGSTGQAAAPAAAHRRDPNNARGFLNSFQSGIRQSHDTPARHHIDNTDGQEKTT</sequence>
<dbReference type="GO" id="GO:0000160">
    <property type="term" value="P:phosphorelay signal transduction system"/>
    <property type="evidence" value="ECO:0007669"/>
    <property type="project" value="UniProtKB-KW"/>
</dbReference>
<comment type="caution">
    <text evidence="16">The sequence shown here is derived from an EMBL/GenBank/DDBJ whole genome shotgun (WGS) entry which is preliminary data.</text>
</comment>
<keyword evidence="9" id="KW-0067">ATP-binding</keyword>
<dbReference type="SUPFAM" id="SSF55874">
    <property type="entry name" value="ATPase domain of HSP90 chaperone/DNA topoisomerase II/histidine kinase"/>
    <property type="match status" value="1"/>
</dbReference>
<feature type="compositionally biased region" description="Basic and acidic residues" evidence="12">
    <location>
        <begin position="1152"/>
        <end position="1172"/>
    </location>
</feature>
<evidence type="ECO:0000256" key="3">
    <source>
        <dbReference type="ARBA" id="ARBA00012438"/>
    </source>
</evidence>
<dbReference type="SMART" id="SM00304">
    <property type="entry name" value="HAMP"/>
    <property type="match status" value="1"/>
</dbReference>
<keyword evidence="13" id="KW-0472">Membrane</keyword>